<gene>
    <name evidence="2" type="primary">traD</name>
    <name evidence="2" type="ORF">SCD92_17705</name>
</gene>
<accession>A0ABU4S211</accession>
<dbReference type="CDD" id="cd01127">
    <property type="entry name" value="TrwB_TraG_TraD_VirD4"/>
    <property type="match status" value="1"/>
</dbReference>
<name>A0ABU4S211_9GAMM</name>
<dbReference type="PANTHER" id="PTHR30121:SF6">
    <property type="entry name" value="SLR6007 PROTEIN"/>
    <property type="match status" value="1"/>
</dbReference>
<dbReference type="SUPFAM" id="SSF52540">
    <property type="entry name" value="P-loop containing nucleoside triphosphate hydrolases"/>
    <property type="match status" value="1"/>
</dbReference>
<evidence type="ECO:0000313" key="2">
    <source>
        <dbReference type="EMBL" id="MDX6851217.1"/>
    </source>
</evidence>
<dbReference type="InterPro" id="IPR022503">
    <property type="entry name" value="Conj_coupling_TraG/TraD_PFGI-1"/>
</dbReference>
<dbReference type="InterPro" id="IPR051162">
    <property type="entry name" value="T4SS_component"/>
</dbReference>
<organism evidence="2 3">
    <name type="scientific">Gilvimarinus gilvus</name>
    <dbReference type="NCBI Taxonomy" id="3058038"/>
    <lineage>
        <taxon>Bacteria</taxon>
        <taxon>Pseudomonadati</taxon>
        <taxon>Pseudomonadota</taxon>
        <taxon>Gammaproteobacteria</taxon>
        <taxon>Cellvibrionales</taxon>
        <taxon>Cellvibrionaceae</taxon>
        <taxon>Gilvimarinus</taxon>
    </lineage>
</organism>
<dbReference type="Proteomes" id="UP001273505">
    <property type="component" value="Unassembled WGS sequence"/>
</dbReference>
<dbReference type="InterPro" id="IPR032689">
    <property type="entry name" value="TraG-D_C"/>
</dbReference>
<evidence type="ECO:0000259" key="1">
    <source>
        <dbReference type="Pfam" id="PF12696"/>
    </source>
</evidence>
<comment type="caution">
    <text evidence="2">The sequence shown here is derived from an EMBL/GenBank/DDBJ whole genome shotgun (WGS) entry which is preliminary data.</text>
</comment>
<reference evidence="2 3" key="1">
    <citation type="submission" date="2023-11" db="EMBL/GenBank/DDBJ databases">
        <title>Gilvimarinus fulvus sp. nov., isolated from the surface of Kelp.</title>
        <authorList>
            <person name="Sun Y.Y."/>
            <person name="Gong Y."/>
            <person name="Du Z.J."/>
        </authorList>
    </citation>
    <scope>NUCLEOTIDE SEQUENCE [LARGE SCALE GENOMIC DNA]</scope>
    <source>
        <strain evidence="2 3">SDUM040013</strain>
    </source>
</reference>
<dbReference type="EMBL" id="JAXAFO010000044">
    <property type="protein sequence ID" value="MDX6851217.1"/>
    <property type="molecule type" value="Genomic_DNA"/>
</dbReference>
<keyword evidence="3" id="KW-1185">Reference proteome</keyword>
<sequence>MTGAPFLIDAINHSGIARFLAFSFPYFSNQFVQPLCSLIDAKSVTVSILSRMSNQHPIESLMRSPVELSSSLAYACGAGLAVMSPGMLLTVPPVAYSLAAFCGYRFFTRTASAVQLMKYQHGLTVLPWWEISSTEIPCSKKDLFLGKGFEWEAIHTQRHHDCKQPENRHIVKRYSSPGYKRARQIESAFKRSPLTTGLGNLLGSTHWVNPWSPVNLDLGGDTTTHGVGLWEGEYDITEPQSERVAHKFVVGTTRVGKTRLCEVLVTQDIHNDDVVIVFDPKGDAELLIRMWAESVKAGREHQFYMFHLGYPDVSCRYNPVGSFGRITEPASRIASQLPGEGNSAAFREFAWRYVNVISRAGTELGKRLSYEFYLQYGADIDPLLYEYLQAVFKKNEAEFPKWKKDIEKVEESDRKPDRSMSARDRKAWAAVVVYKEYGLYDEVAHALIKTFEYEKSFYDKLVASLFPLLEKLCAGKTGQLLSPDYLDLEDKRPIIDWKSIIRQGGIVYIGLDALSDAEVASAVGSSMFADLTSTAGSIYKFGSDQGLLKVDGRNGKKRKVCLHLDEFNELVGKEFVPMANKAGGAGFQLTAYTQTMSDIIVRFGDTAKAAQVIGNLGSIIMLRVKELATAELLTEQLPDVDVHTLGLRSGATDSPASEEVDFVSSTQQHIGTQRVPLLHPGDVTRLPKGQAFALVGSRLYKIRLPMLNDEKSLPSDLSFVTNEMRKQYAAKNSEGWHKMPARWAEVA</sequence>
<dbReference type="Pfam" id="PF12696">
    <property type="entry name" value="TraG-D_C"/>
    <property type="match status" value="1"/>
</dbReference>
<dbReference type="Gene3D" id="3.40.50.300">
    <property type="entry name" value="P-loop containing nucleotide triphosphate hydrolases"/>
    <property type="match status" value="2"/>
</dbReference>
<dbReference type="InterPro" id="IPR027417">
    <property type="entry name" value="P-loop_NTPase"/>
</dbReference>
<dbReference type="NCBIfam" id="TIGR03754">
    <property type="entry name" value="conj_TOL_TraD"/>
    <property type="match status" value="1"/>
</dbReference>
<dbReference type="InterPro" id="IPR022458">
    <property type="entry name" value="Conjugative_coupling_TraG/TraD"/>
</dbReference>
<dbReference type="PANTHER" id="PTHR30121">
    <property type="entry name" value="UNCHARACTERIZED PROTEIN YJGR-RELATED"/>
    <property type="match status" value="1"/>
</dbReference>
<protein>
    <submittedName>
        <fullName evidence="2">Type IV conjugative transfer system coupling protein TraD</fullName>
    </submittedName>
</protein>
<feature type="domain" description="TraD/TraG TraM recognition site" evidence="1">
    <location>
        <begin position="560"/>
        <end position="688"/>
    </location>
</feature>
<dbReference type="NCBIfam" id="TIGR03743">
    <property type="entry name" value="SXT_TraD"/>
    <property type="match status" value="1"/>
</dbReference>
<evidence type="ECO:0000313" key="3">
    <source>
        <dbReference type="Proteomes" id="UP001273505"/>
    </source>
</evidence>
<proteinExistence type="predicted"/>
<dbReference type="RefSeq" id="WP_302724170.1">
    <property type="nucleotide sequence ID" value="NZ_JAULRU010000742.1"/>
</dbReference>